<dbReference type="InterPro" id="IPR050238">
    <property type="entry name" value="DNA_Rep/Repair_Clamp_Loader"/>
</dbReference>
<dbReference type="InterPro" id="IPR004622">
    <property type="entry name" value="DNA_pol_HolB"/>
</dbReference>
<dbReference type="InterPro" id="IPR027417">
    <property type="entry name" value="P-loop_NTPase"/>
</dbReference>
<dbReference type="GO" id="GO:0008408">
    <property type="term" value="F:3'-5' exonuclease activity"/>
    <property type="evidence" value="ECO:0007669"/>
    <property type="project" value="InterPro"/>
</dbReference>
<protein>
    <recommendedName>
        <fullName evidence="2">DNA-directed DNA polymerase</fullName>
    </recommendedName>
</protein>
<dbReference type="GO" id="GO:0006261">
    <property type="term" value="P:DNA-templated DNA replication"/>
    <property type="evidence" value="ECO:0007669"/>
    <property type="project" value="TreeGrafter"/>
</dbReference>
<dbReference type="EMBL" id="LAZR01003528">
    <property type="protein sequence ID" value="KKN17374.1"/>
    <property type="molecule type" value="Genomic_DNA"/>
</dbReference>
<dbReference type="GO" id="GO:0003887">
    <property type="term" value="F:DNA-directed DNA polymerase activity"/>
    <property type="evidence" value="ECO:0007669"/>
    <property type="project" value="InterPro"/>
</dbReference>
<dbReference type="NCBIfam" id="TIGR00678">
    <property type="entry name" value="holB"/>
    <property type="match status" value="1"/>
</dbReference>
<dbReference type="PANTHER" id="PTHR11669">
    <property type="entry name" value="REPLICATION FACTOR C / DNA POLYMERASE III GAMMA-TAU SUBUNIT"/>
    <property type="match status" value="1"/>
</dbReference>
<dbReference type="Gene3D" id="3.40.50.300">
    <property type="entry name" value="P-loop containing nucleotide triphosphate hydrolases"/>
    <property type="match status" value="1"/>
</dbReference>
<organism evidence="1">
    <name type="scientific">marine sediment metagenome</name>
    <dbReference type="NCBI Taxonomy" id="412755"/>
    <lineage>
        <taxon>unclassified sequences</taxon>
        <taxon>metagenomes</taxon>
        <taxon>ecological metagenomes</taxon>
    </lineage>
</organism>
<dbReference type="GO" id="GO:0009360">
    <property type="term" value="C:DNA polymerase III complex"/>
    <property type="evidence" value="ECO:0007669"/>
    <property type="project" value="TreeGrafter"/>
</dbReference>
<evidence type="ECO:0008006" key="2">
    <source>
        <dbReference type="Google" id="ProtNLM"/>
    </source>
</evidence>
<reference evidence="1" key="1">
    <citation type="journal article" date="2015" name="Nature">
        <title>Complex archaea that bridge the gap between prokaryotes and eukaryotes.</title>
        <authorList>
            <person name="Spang A."/>
            <person name="Saw J.H."/>
            <person name="Jorgensen S.L."/>
            <person name="Zaremba-Niedzwiedzka K."/>
            <person name="Martijn J."/>
            <person name="Lind A.E."/>
            <person name="van Eijk R."/>
            <person name="Schleper C."/>
            <person name="Guy L."/>
            <person name="Ettema T.J."/>
        </authorList>
    </citation>
    <scope>NUCLEOTIDE SEQUENCE</scope>
</reference>
<gene>
    <name evidence="1" type="ORF">LCGC14_0966510</name>
</gene>
<accession>A0A0F9NHD6</accession>
<dbReference type="Pfam" id="PF13177">
    <property type="entry name" value="DNA_pol3_delta2"/>
    <property type="match status" value="1"/>
</dbReference>
<dbReference type="PANTHER" id="PTHR11669:SF8">
    <property type="entry name" value="DNA POLYMERASE III SUBUNIT DELTA"/>
    <property type="match status" value="1"/>
</dbReference>
<comment type="caution">
    <text evidence="1">The sequence shown here is derived from an EMBL/GenBank/DDBJ whole genome shotgun (WGS) entry which is preliminary data.</text>
</comment>
<evidence type="ECO:0000313" key="1">
    <source>
        <dbReference type="EMBL" id="KKN17374.1"/>
    </source>
</evidence>
<dbReference type="AlphaFoldDB" id="A0A0F9NHD6"/>
<name>A0A0F9NHD6_9ZZZZ</name>
<dbReference type="SUPFAM" id="SSF52540">
    <property type="entry name" value="P-loop containing nucleoside triphosphate hydrolases"/>
    <property type="match status" value="1"/>
</dbReference>
<proteinExistence type="predicted"/>
<sequence>MLTTLYPWQTSLWQQLCQQLQRNRLPHALLVSGVKGLAKNSFAQHIVASVLCLNRSEDQSACGDCHSCQLLNAGSHPDHIEIMPEEAGKQIKIEQIRNLRDKQQLTPSVSQWKTIIISPADNMNVSSSNSLLKLLEEPQQNTVLILITGHPENLPITIKSRCQNYHLLSPTTEQALDWLSKNSDNNLDSETMAKLLQLAKGAPLTVVDMMNGSVVEQYLQVEQDFNLMLQNAVNPIALSASWLKYDLITVLNQLQYMIRDRMIKSVSNMPNNTIESAKNSVYWQISDCIVKVIKLVSSQNNINNTLLIEDFIVSVMRITNSNPTN</sequence>